<evidence type="ECO:0000256" key="3">
    <source>
        <dbReference type="ARBA" id="ARBA00023015"/>
    </source>
</evidence>
<evidence type="ECO:0000313" key="9">
    <source>
        <dbReference type="EMBL" id="MDO1447194.1"/>
    </source>
</evidence>
<dbReference type="InterPro" id="IPR002078">
    <property type="entry name" value="Sigma_54_int"/>
</dbReference>
<dbReference type="PROSITE" id="PS00688">
    <property type="entry name" value="SIGMA54_INTERACT_3"/>
    <property type="match status" value="1"/>
</dbReference>
<dbReference type="InterPro" id="IPR058031">
    <property type="entry name" value="AAA_lid_NorR"/>
</dbReference>
<dbReference type="Gene3D" id="1.10.10.60">
    <property type="entry name" value="Homeodomain-like"/>
    <property type="match status" value="1"/>
</dbReference>
<keyword evidence="1" id="KW-0547">Nucleotide-binding</keyword>
<keyword evidence="6" id="KW-0597">Phosphoprotein</keyword>
<keyword evidence="2" id="KW-0067">ATP-binding</keyword>
<dbReference type="InterPro" id="IPR003593">
    <property type="entry name" value="AAA+_ATPase"/>
</dbReference>
<dbReference type="Pfam" id="PF02954">
    <property type="entry name" value="HTH_8"/>
    <property type="match status" value="1"/>
</dbReference>
<dbReference type="PRINTS" id="PR01590">
    <property type="entry name" value="HTHFIS"/>
</dbReference>
<dbReference type="InterPro" id="IPR001789">
    <property type="entry name" value="Sig_transdc_resp-reg_receiver"/>
</dbReference>
<comment type="caution">
    <text evidence="9">The sequence shown here is derived from an EMBL/GenBank/DDBJ whole genome shotgun (WGS) entry which is preliminary data.</text>
</comment>
<evidence type="ECO:0000256" key="1">
    <source>
        <dbReference type="ARBA" id="ARBA00022741"/>
    </source>
</evidence>
<evidence type="ECO:0000256" key="4">
    <source>
        <dbReference type="ARBA" id="ARBA00023125"/>
    </source>
</evidence>
<dbReference type="RefSeq" id="WP_302037995.1">
    <property type="nucleotide sequence ID" value="NZ_JAUKPO010000006.1"/>
</dbReference>
<dbReference type="SUPFAM" id="SSF46689">
    <property type="entry name" value="Homeodomain-like"/>
    <property type="match status" value="1"/>
</dbReference>
<dbReference type="Gene3D" id="1.10.8.60">
    <property type="match status" value="1"/>
</dbReference>
<keyword evidence="5" id="KW-0804">Transcription</keyword>
<dbReference type="Gene3D" id="3.40.50.300">
    <property type="entry name" value="P-loop containing nucleotide triphosphate hydrolases"/>
    <property type="match status" value="1"/>
</dbReference>
<dbReference type="CDD" id="cd00009">
    <property type="entry name" value="AAA"/>
    <property type="match status" value="1"/>
</dbReference>
<dbReference type="Proteomes" id="UP001168528">
    <property type="component" value="Unassembled WGS sequence"/>
</dbReference>
<dbReference type="InterPro" id="IPR027417">
    <property type="entry name" value="P-loop_NTPase"/>
</dbReference>
<feature type="modified residue" description="4-aspartylphosphate" evidence="6">
    <location>
        <position position="56"/>
    </location>
</feature>
<sequence>MSQLTGKILIIDDDIDVLHTARLILKKQFSIVRTESDPGNIYELLQKETFDVIILDMNFTYGQTGGQEGLHWLNEILKIDPTAHVMMNTAYGDIGLAVTAMRQGAIDFLVKPWEKEKLLSSVLTVYQLSQSKKEVKQLKHKQRLLSEDAASQFPEMIAVSASMQKVFATIEKVAATDANVLILGENGTGKELVARAIYRQSPRDDADFIKVDVGAISETLFESELFGHAKGAFTDAKEERAGRFEIASGGTLFLDEIGNLPLPLQAKLLTALQNRQITRVGSNKLIKIDIRLICATNQSVYAMVADGTFRQDLLYRINTVEIKLPPLRERTEDIPVLATHFLNLYAQKYRKPGMRISKETIKQLQHYSWPGNIRELQHAIERAVIMSDSYELTLDEFLLTAPSKKLDEKNLTYNLEEIEKTAIQQAIKKHQGNLSLAAKELGFGRSTLYRRMEKYGL</sequence>
<evidence type="ECO:0000256" key="5">
    <source>
        <dbReference type="ARBA" id="ARBA00023163"/>
    </source>
</evidence>
<dbReference type="Pfam" id="PF25601">
    <property type="entry name" value="AAA_lid_14"/>
    <property type="match status" value="1"/>
</dbReference>
<dbReference type="PROSITE" id="PS50110">
    <property type="entry name" value="RESPONSE_REGULATORY"/>
    <property type="match status" value="1"/>
</dbReference>
<accession>A0ABT8R524</accession>
<evidence type="ECO:0000313" key="10">
    <source>
        <dbReference type="Proteomes" id="UP001168528"/>
    </source>
</evidence>
<keyword evidence="10" id="KW-1185">Reference proteome</keyword>
<keyword evidence="3" id="KW-0805">Transcription regulation</keyword>
<dbReference type="Pfam" id="PF00158">
    <property type="entry name" value="Sigma54_activat"/>
    <property type="match status" value="1"/>
</dbReference>
<dbReference type="PROSITE" id="PS00676">
    <property type="entry name" value="SIGMA54_INTERACT_2"/>
    <property type="match status" value="1"/>
</dbReference>
<dbReference type="EMBL" id="JAUKPO010000006">
    <property type="protein sequence ID" value="MDO1447194.1"/>
    <property type="molecule type" value="Genomic_DNA"/>
</dbReference>
<dbReference type="SUPFAM" id="SSF52540">
    <property type="entry name" value="P-loop containing nucleoside triphosphate hydrolases"/>
    <property type="match status" value="1"/>
</dbReference>
<name>A0ABT8R524_9BACT</name>
<dbReference type="SUPFAM" id="SSF52172">
    <property type="entry name" value="CheY-like"/>
    <property type="match status" value="1"/>
</dbReference>
<reference evidence="9" key="1">
    <citation type="submission" date="2023-07" db="EMBL/GenBank/DDBJ databases">
        <title>The genome sequence of Rhodocytophaga aerolata KACC 12507.</title>
        <authorList>
            <person name="Zhang X."/>
        </authorList>
    </citation>
    <scope>NUCLEOTIDE SEQUENCE</scope>
    <source>
        <strain evidence="9">KACC 12507</strain>
    </source>
</reference>
<gene>
    <name evidence="9" type="ORF">Q0590_13070</name>
</gene>
<dbReference type="InterPro" id="IPR025943">
    <property type="entry name" value="Sigma_54_int_dom_ATP-bd_2"/>
</dbReference>
<evidence type="ECO:0000259" key="8">
    <source>
        <dbReference type="PROSITE" id="PS50110"/>
    </source>
</evidence>
<dbReference type="Gene3D" id="3.40.50.2300">
    <property type="match status" value="1"/>
</dbReference>
<protein>
    <submittedName>
        <fullName evidence="9">Sigma-54 dependent transcriptional regulator</fullName>
    </submittedName>
</protein>
<dbReference type="InterPro" id="IPR025944">
    <property type="entry name" value="Sigma_54_int_dom_CS"/>
</dbReference>
<evidence type="ECO:0000256" key="2">
    <source>
        <dbReference type="ARBA" id="ARBA00022840"/>
    </source>
</evidence>
<dbReference type="PANTHER" id="PTHR32071">
    <property type="entry name" value="TRANSCRIPTIONAL REGULATORY PROTEIN"/>
    <property type="match status" value="1"/>
</dbReference>
<dbReference type="SMART" id="SM00382">
    <property type="entry name" value="AAA"/>
    <property type="match status" value="1"/>
</dbReference>
<dbReference type="InterPro" id="IPR002197">
    <property type="entry name" value="HTH_Fis"/>
</dbReference>
<evidence type="ECO:0000259" key="7">
    <source>
        <dbReference type="PROSITE" id="PS50045"/>
    </source>
</evidence>
<dbReference type="PROSITE" id="PS50045">
    <property type="entry name" value="SIGMA54_INTERACT_4"/>
    <property type="match status" value="1"/>
</dbReference>
<proteinExistence type="predicted"/>
<dbReference type="PANTHER" id="PTHR32071:SF113">
    <property type="entry name" value="ALGINATE BIOSYNTHESIS TRANSCRIPTIONAL REGULATORY PROTEIN ALGB"/>
    <property type="match status" value="1"/>
</dbReference>
<dbReference type="SMART" id="SM00448">
    <property type="entry name" value="REC"/>
    <property type="match status" value="1"/>
</dbReference>
<keyword evidence="4" id="KW-0238">DNA-binding</keyword>
<feature type="domain" description="Sigma-54 factor interaction" evidence="7">
    <location>
        <begin position="156"/>
        <end position="385"/>
    </location>
</feature>
<dbReference type="Pfam" id="PF00072">
    <property type="entry name" value="Response_reg"/>
    <property type="match status" value="1"/>
</dbReference>
<organism evidence="9 10">
    <name type="scientific">Rhodocytophaga aerolata</name>
    <dbReference type="NCBI Taxonomy" id="455078"/>
    <lineage>
        <taxon>Bacteria</taxon>
        <taxon>Pseudomonadati</taxon>
        <taxon>Bacteroidota</taxon>
        <taxon>Cytophagia</taxon>
        <taxon>Cytophagales</taxon>
        <taxon>Rhodocytophagaceae</taxon>
        <taxon>Rhodocytophaga</taxon>
    </lineage>
</organism>
<evidence type="ECO:0000256" key="6">
    <source>
        <dbReference type="PROSITE-ProRule" id="PRU00169"/>
    </source>
</evidence>
<dbReference type="InterPro" id="IPR011006">
    <property type="entry name" value="CheY-like_superfamily"/>
</dbReference>
<dbReference type="InterPro" id="IPR009057">
    <property type="entry name" value="Homeodomain-like_sf"/>
</dbReference>
<feature type="domain" description="Response regulatory" evidence="8">
    <location>
        <begin position="7"/>
        <end position="126"/>
    </location>
</feature>